<dbReference type="PANTHER" id="PTHR22835">
    <property type="entry name" value="ZINC FINGER FYVE DOMAIN CONTAINING PROTEIN"/>
    <property type="match status" value="1"/>
</dbReference>
<name>A0AAV8C9J1_9POAL</name>
<sequence length="378" mass="41910">MNAVLLQYFLLLILFLHHASSNSVPVFNAIYSFGASYEDTGNLAILSPTSNPMKLPYGETFFDSPTGRASDGRLVIDRIASYLGLSFIPPSLAQGQDFSKGANFAVYGTTTLNLSFFQKNKIRINILKNTTLSVQLEWFENQKPSICKCNTTCMKFFTKSLFMLGKFGVNDYLSMLFAGKTIDFINSTIPLVVKTIRSAAERLLRQGVMHLVVAGIIPTGCSPVILTYFASTNRSDYDSLGCLQVYNNIGMYHNDLLSDAVKQLRVEFPRAKISFVQYYEPIIDFLRNPRQYGFTSGTELLACCGKGEPYNFNLSTGCGQIGVPACQNPSTFINWDGLHLTDTSYKIIADGWWKGPYADPPISGFLIGSGLNSVKRMI</sequence>
<reference evidence="6" key="1">
    <citation type="submission" date="2022-08" db="EMBL/GenBank/DDBJ databases">
        <authorList>
            <person name="Marques A."/>
        </authorList>
    </citation>
    <scope>NUCLEOTIDE SEQUENCE</scope>
    <source>
        <strain evidence="6">RhyPub2mFocal</strain>
        <tissue evidence="6">Leaves</tissue>
    </source>
</reference>
<dbReference type="PANTHER" id="PTHR22835:SF681">
    <property type="entry name" value="OS01G0216300 PROTEIN"/>
    <property type="match status" value="1"/>
</dbReference>
<dbReference type="SUPFAM" id="SSF52266">
    <property type="entry name" value="SGNH hydrolase"/>
    <property type="match status" value="1"/>
</dbReference>
<dbReference type="AlphaFoldDB" id="A0AAV8C9J1"/>
<dbReference type="Proteomes" id="UP001140206">
    <property type="component" value="Chromosome 5"/>
</dbReference>
<keyword evidence="4" id="KW-0325">Glycoprotein</keyword>
<keyword evidence="7" id="KW-1185">Reference proteome</keyword>
<organism evidence="6 7">
    <name type="scientific">Rhynchospora pubera</name>
    <dbReference type="NCBI Taxonomy" id="906938"/>
    <lineage>
        <taxon>Eukaryota</taxon>
        <taxon>Viridiplantae</taxon>
        <taxon>Streptophyta</taxon>
        <taxon>Embryophyta</taxon>
        <taxon>Tracheophyta</taxon>
        <taxon>Spermatophyta</taxon>
        <taxon>Magnoliopsida</taxon>
        <taxon>Liliopsida</taxon>
        <taxon>Poales</taxon>
        <taxon>Cyperaceae</taxon>
        <taxon>Cyperoideae</taxon>
        <taxon>Rhynchosporeae</taxon>
        <taxon>Rhynchospora</taxon>
    </lineage>
</organism>
<evidence type="ECO:0000256" key="3">
    <source>
        <dbReference type="ARBA" id="ARBA00022801"/>
    </source>
</evidence>
<evidence type="ECO:0000313" key="7">
    <source>
        <dbReference type="Proteomes" id="UP001140206"/>
    </source>
</evidence>
<comment type="caution">
    <text evidence="6">The sequence shown here is derived from an EMBL/GenBank/DDBJ whole genome shotgun (WGS) entry which is preliminary data.</text>
</comment>
<evidence type="ECO:0000256" key="2">
    <source>
        <dbReference type="ARBA" id="ARBA00022729"/>
    </source>
</evidence>
<feature type="signal peptide" evidence="5">
    <location>
        <begin position="1"/>
        <end position="21"/>
    </location>
</feature>
<dbReference type="InterPro" id="IPR035669">
    <property type="entry name" value="SGNH_plant_lipase-like"/>
</dbReference>
<evidence type="ECO:0000256" key="1">
    <source>
        <dbReference type="ARBA" id="ARBA00008668"/>
    </source>
</evidence>
<dbReference type="CDD" id="cd01837">
    <property type="entry name" value="SGNH_plant_lipase_like"/>
    <property type="match status" value="1"/>
</dbReference>
<accession>A0AAV8C9J1</accession>
<evidence type="ECO:0000313" key="6">
    <source>
        <dbReference type="EMBL" id="KAJ4752375.1"/>
    </source>
</evidence>
<dbReference type="InterPro" id="IPR036514">
    <property type="entry name" value="SGNH_hydro_sf"/>
</dbReference>
<keyword evidence="2 5" id="KW-0732">Signal</keyword>
<feature type="chain" id="PRO_5043316884" evidence="5">
    <location>
        <begin position="22"/>
        <end position="378"/>
    </location>
</feature>
<dbReference type="EMBL" id="JAMFTS010000005">
    <property type="protein sequence ID" value="KAJ4752375.1"/>
    <property type="molecule type" value="Genomic_DNA"/>
</dbReference>
<comment type="similarity">
    <text evidence="1">Belongs to the 'GDSL' lipolytic enzyme family.</text>
</comment>
<protein>
    <submittedName>
        <fullName evidence="6">GDSL esterase/lipase</fullName>
    </submittedName>
</protein>
<proteinExistence type="inferred from homology"/>
<dbReference type="InterPro" id="IPR001087">
    <property type="entry name" value="GDSL"/>
</dbReference>
<gene>
    <name evidence="6" type="ORF">LUZ62_086780</name>
</gene>
<evidence type="ECO:0000256" key="5">
    <source>
        <dbReference type="SAM" id="SignalP"/>
    </source>
</evidence>
<dbReference type="GO" id="GO:0016788">
    <property type="term" value="F:hydrolase activity, acting on ester bonds"/>
    <property type="evidence" value="ECO:0007669"/>
    <property type="project" value="InterPro"/>
</dbReference>
<keyword evidence="3" id="KW-0378">Hydrolase</keyword>
<dbReference type="Gene3D" id="3.40.50.1110">
    <property type="entry name" value="SGNH hydrolase"/>
    <property type="match status" value="1"/>
</dbReference>
<dbReference type="Pfam" id="PF00657">
    <property type="entry name" value="Lipase_GDSL"/>
    <property type="match status" value="1"/>
</dbReference>
<evidence type="ECO:0000256" key="4">
    <source>
        <dbReference type="ARBA" id="ARBA00023180"/>
    </source>
</evidence>